<accession>A0ABQ6WH75</accession>
<feature type="domain" description="Zn(2)-C6 fungal-type" evidence="7">
    <location>
        <begin position="23"/>
        <end position="53"/>
    </location>
</feature>
<dbReference type="InterPro" id="IPR036864">
    <property type="entry name" value="Zn2-C6_fun-type_DNA-bd_sf"/>
</dbReference>
<dbReference type="Pfam" id="PF00172">
    <property type="entry name" value="Zn_clus"/>
    <property type="match status" value="1"/>
</dbReference>
<evidence type="ECO:0000256" key="2">
    <source>
        <dbReference type="ARBA" id="ARBA00022723"/>
    </source>
</evidence>
<evidence type="ECO:0000256" key="6">
    <source>
        <dbReference type="ARBA" id="ARBA00023242"/>
    </source>
</evidence>
<name>A0ABQ6WH75_9EURO</name>
<keyword evidence="3" id="KW-0805">Transcription regulation</keyword>
<comment type="subcellular location">
    <subcellularLocation>
        <location evidence="1">Nucleus</location>
    </subcellularLocation>
</comment>
<keyword evidence="6" id="KW-0539">Nucleus</keyword>
<sequence>MSDREATGNSTNRVIRRRRKCLACDACSKRKIQCDRATPKCNWCYHHDLPCQYTRNGARLRQQQHHIPNPVIPSPAGASHSSPGMLDYWTLRTRPLDRIRFSKRIDMIIDLAWNPEATHTETPDPNLHFPGLALSNICVFNGLPFFSSGGRQWIKAQTGEDVDLSQYQPPRRISSLRPTTTRTIHLPSESLLLKRFEEYKSSVFSQIFPFINPHFFEDTVRAAYRERSPLNYSNDSAKACIFAFMAVTAMFFNSTENHGTDDSDYYAYAAYDLIPGFFRDSITIEGLQALLMLCLYSQSVLGDQLGVELLFATATRFAFHLGGHIFPKTVDVDEVGRRSLDLRLHIRNLFWLCYIFNQEYSLRTGLPPSLDDAHCDLTLCDTETTNAQNIGLLGCSPLFIPFARMATIQSQIYRRLYSVVARNKTDAELLSTIRDLDQLLEDWKLSIPMNVRPSLTHRPTGGEDIPSSIFQLQYHYCMATIHQISGRCILWTQDTRGISSSLALSVEASRSLLKIVSHSELPIHRYNLLFCLPYVTAAMIHLFCDILLHPRDKACHASLELMDMARDRMLAQLWPQAPSSFRMQVQFVKGLSIELQRLAQSAMRKATV</sequence>
<dbReference type="SUPFAM" id="SSF57701">
    <property type="entry name" value="Zn2/Cys6 DNA-binding domain"/>
    <property type="match status" value="1"/>
</dbReference>
<evidence type="ECO:0000259" key="7">
    <source>
        <dbReference type="PROSITE" id="PS50048"/>
    </source>
</evidence>
<evidence type="ECO:0000256" key="3">
    <source>
        <dbReference type="ARBA" id="ARBA00023015"/>
    </source>
</evidence>
<dbReference type="CDD" id="cd12148">
    <property type="entry name" value="fungal_TF_MHR"/>
    <property type="match status" value="1"/>
</dbReference>
<dbReference type="InterPro" id="IPR007219">
    <property type="entry name" value="XnlR_reg_dom"/>
</dbReference>
<dbReference type="PANTHER" id="PTHR46910:SF37">
    <property type="entry name" value="ZN(II)2CYS6 TRANSCRIPTION FACTOR (EUROFUNG)"/>
    <property type="match status" value="1"/>
</dbReference>
<dbReference type="Proteomes" id="UP000325395">
    <property type="component" value="Unassembled WGS sequence"/>
</dbReference>
<dbReference type="SMART" id="SM00066">
    <property type="entry name" value="GAL4"/>
    <property type="match status" value="1"/>
</dbReference>
<proteinExistence type="predicted"/>
<keyword evidence="5" id="KW-0804">Transcription</keyword>
<reference evidence="8 9" key="1">
    <citation type="submission" date="2019-04" db="EMBL/GenBank/DDBJ databases">
        <authorList>
            <consortium name="DOE Joint Genome Institute"/>
            <person name="Mondo S."/>
            <person name="Kjaerbolling I."/>
            <person name="Vesth T."/>
            <person name="Frisvad J.C."/>
            <person name="Nybo J.L."/>
            <person name="Theobald S."/>
            <person name="Kildgaard S."/>
            <person name="Isbrandt T."/>
            <person name="Kuo A."/>
            <person name="Sato A."/>
            <person name="Lyhne E.K."/>
            <person name="Kogle M.E."/>
            <person name="Wiebenga A."/>
            <person name="Kun R.S."/>
            <person name="Lubbers R.J."/>
            <person name="Makela M.R."/>
            <person name="Barry K."/>
            <person name="Chovatia M."/>
            <person name="Clum A."/>
            <person name="Daum C."/>
            <person name="Haridas S."/>
            <person name="He G."/>
            <person name="LaButti K."/>
            <person name="Lipzen A."/>
            <person name="Riley R."/>
            <person name="Salamov A."/>
            <person name="Simmons B.A."/>
            <person name="Magnuson J.K."/>
            <person name="Henrissat B."/>
            <person name="Mortensen U.H."/>
            <person name="Larsen T.O."/>
            <person name="Devries R.P."/>
            <person name="Grigoriev I.V."/>
            <person name="Machida M."/>
            <person name="Baker S.E."/>
            <person name="Andersen M.R."/>
            <person name="Cantor M.N."/>
            <person name="Hua S.X."/>
        </authorList>
    </citation>
    <scope>NUCLEOTIDE SEQUENCE [LARGE SCALE GENOMIC DNA]</scope>
    <source>
        <strain evidence="8 9">CBS 117616</strain>
    </source>
</reference>
<evidence type="ECO:0000256" key="5">
    <source>
        <dbReference type="ARBA" id="ARBA00023163"/>
    </source>
</evidence>
<dbReference type="PROSITE" id="PS50048">
    <property type="entry name" value="ZN2_CY6_FUNGAL_2"/>
    <property type="match status" value="1"/>
</dbReference>
<protein>
    <submittedName>
        <fullName evidence="8">Fungal-specific transcription factor domain-containing protein</fullName>
    </submittedName>
</protein>
<dbReference type="PANTHER" id="PTHR46910">
    <property type="entry name" value="TRANSCRIPTION FACTOR PDR1"/>
    <property type="match status" value="1"/>
</dbReference>
<dbReference type="Gene3D" id="4.10.240.10">
    <property type="entry name" value="Zn(2)-C6 fungal-type DNA-binding domain"/>
    <property type="match status" value="1"/>
</dbReference>
<dbReference type="EMBL" id="ML735777">
    <property type="protein sequence ID" value="KAE8414886.1"/>
    <property type="molecule type" value="Genomic_DNA"/>
</dbReference>
<dbReference type="Pfam" id="PF04082">
    <property type="entry name" value="Fungal_trans"/>
    <property type="match status" value="1"/>
</dbReference>
<dbReference type="PROSITE" id="PS00463">
    <property type="entry name" value="ZN2_CY6_FUNGAL_1"/>
    <property type="match status" value="1"/>
</dbReference>
<evidence type="ECO:0000256" key="4">
    <source>
        <dbReference type="ARBA" id="ARBA00023125"/>
    </source>
</evidence>
<dbReference type="SMART" id="SM00906">
    <property type="entry name" value="Fungal_trans"/>
    <property type="match status" value="1"/>
</dbReference>
<dbReference type="CDD" id="cd00067">
    <property type="entry name" value="GAL4"/>
    <property type="match status" value="1"/>
</dbReference>
<organism evidence="8 9">
    <name type="scientific">Aspergillus pseudocaelatus</name>
    <dbReference type="NCBI Taxonomy" id="1825620"/>
    <lineage>
        <taxon>Eukaryota</taxon>
        <taxon>Fungi</taxon>
        <taxon>Dikarya</taxon>
        <taxon>Ascomycota</taxon>
        <taxon>Pezizomycotina</taxon>
        <taxon>Eurotiomycetes</taxon>
        <taxon>Eurotiomycetidae</taxon>
        <taxon>Eurotiales</taxon>
        <taxon>Aspergillaceae</taxon>
        <taxon>Aspergillus</taxon>
        <taxon>Aspergillus subgen. Circumdati</taxon>
    </lineage>
</organism>
<evidence type="ECO:0000313" key="9">
    <source>
        <dbReference type="Proteomes" id="UP000325395"/>
    </source>
</evidence>
<gene>
    <name evidence="8" type="ORF">BDV36DRAFT_234939</name>
</gene>
<evidence type="ECO:0000256" key="1">
    <source>
        <dbReference type="ARBA" id="ARBA00004123"/>
    </source>
</evidence>
<keyword evidence="2" id="KW-0479">Metal-binding</keyword>
<evidence type="ECO:0000313" key="8">
    <source>
        <dbReference type="EMBL" id="KAE8414886.1"/>
    </source>
</evidence>
<dbReference type="InterPro" id="IPR001138">
    <property type="entry name" value="Zn2Cys6_DnaBD"/>
</dbReference>
<keyword evidence="4" id="KW-0238">DNA-binding</keyword>
<keyword evidence="9" id="KW-1185">Reference proteome</keyword>
<dbReference type="InterPro" id="IPR050987">
    <property type="entry name" value="AtrR-like"/>
</dbReference>